<protein>
    <submittedName>
        <fullName evidence="2">Uncharacterized protein</fullName>
    </submittedName>
</protein>
<dbReference type="AlphaFoldDB" id="A0A1W6NXW4"/>
<keyword evidence="3" id="KW-1185">Reference proteome</keyword>
<dbReference type="EMBL" id="CP019937">
    <property type="protein sequence ID" value="ARO13857.1"/>
    <property type="molecule type" value="Genomic_DNA"/>
</dbReference>
<keyword evidence="1" id="KW-1133">Transmembrane helix</keyword>
<dbReference type="STRING" id="92947.BVG79_00505"/>
<organism evidence="2 3">
    <name type="scientific">Ketogulonicigenium robustum</name>
    <dbReference type="NCBI Taxonomy" id="92947"/>
    <lineage>
        <taxon>Bacteria</taxon>
        <taxon>Pseudomonadati</taxon>
        <taxon>Pseudomonadota</taxon>
        <taxon>Alphaproteobacteria</taxon>
        <taxon>Rhodobacterales</taxon>
        <taxon>Roseobacteraceae</taxon>
        <taxon>Ketogulonicigenium</taxon>
    </lineage>
</organism>
<feature type="transmembrane region" description="Helical" evidence="1">
    <location>
        <begin position="80"/>
        <end position="105"/>
    </location>
</feature>
<keyword evidence="1" id="KW-0812">Transmembrane</keyword>
<dbReference type="RefSeq" id="WP_085785493.1">
    <property type="nucleotide sequence ID" value="NZ_CP019937.1"/>
</dbReference>
<dbReference type="Proteomes" id="UP000242447">
    <property type="component" value="Chromosome"/>
</dbReference>
<evidence type="ECO:0000313" key="3">
    <source>
        <dbReference type="Proteomes" id="UP000242447"/>
    </source>
</evidence>
<feature type="transmembrane region" description="Helical" evidence="1">
    <location>
        <begin position="47"/>
        <end position="68"/>
    </location>
</feature>
<feature type="transmembrane region" description="Helical" evidence="1">
    <location>
        <begin position="117"/>
        <end position="142"/>
    </location>
</feature>
<reference evidence="2 3" key="1">
    <citation type="submission" date="2017-02" db="EMBL/GenBank/DDBJ databases">
        <title>Ketogulonicigenium robustum SPU B003 Genome sequencing and assembly.</title>
        <authorList>
            <person name="Li Y."/>
            <person name="Liu L."/>
            <person name="Wang C."/>
            <person name="Zhang M."/>
            <person name="Zhang T."/>
            <person name="Zhang Y."/>
        </authorList>
    </citation>
    <scope>NUCLEOTIDE SEQUENCE [LARGE SCALE GENOMIC DNA]</scope>
    <source>
        <strain evidence="2 3">SPU_B003</strain>
    </source>
</reference>
<accession>A0A1W6NXW4</accession>
<keyword evidence="1" id="KW-0472">Membrane</keyword>
<gene>
    <name evidence="2" type="ORF">BVG79_00505</name>
</gene>
<feature type="transmembrane region" description="Helical" evidence="1">
    <location>
        <begin position="12"/>
        <end position="41"/>
    </location>
</feature>
<proteinExistence type="predicted"/>
<sequence length="151" mass="15302">MDTPTPAERPFLRWATIIGLAVLIAYAASPLTSALVAAASLTASADIGLIPVVVIQLIALIAALIWLARISGTTLRISRGLIATGALFLLALPAVIITALVGAALANDGDPGGPAAAVFMVIIFGGFYGLIGAGFIFGGLSLRKPAPKDRL</sequence>
<name>A0A1W6NXW4_9RHOB</name>
<evidence type="ECO:0000256" key="1">
    <source>
        <dbReference type="SAM" id="Phobius"/>
    </source>
</evidence>
<dbReference type="KEGG" id="kro:BVG79_00505"/>
<evidence type="ECO:0000313" key="2">
    <source>
        <dbReference type="EMBL" id="ARO13857.1"/>
    </source>
</evidence>